<dbReference type="EMBL" id="FQZF01000022">
    <property type="protein sequence ID" value="SHJ84505.1"/>
    <property type="molecule type" value="Genomic_DNA"/>
</dbReference>
<dbReference type="Proteomes" id="UP000184387">
    <property type="component" value="Unassembled WGS sequence"/>
</dbReference>
<dbReference type="Pfam" id="PF01627">
    <property type="entry name" value="Hpt"/>
    <property type="match status" value="1"/>
</dbReference>
<evidence type="ECO:0000256" key="1">
    <source>
        <dbReference type="ARBA" id="ARBA00023012"/>
    </source>
</evidence>
<dbReference type="Gene3D" id="1.20.120.160">
    <property type="entry name" value="HPT domain"/>
    <property type="match status" value="1"/>
</dbReference>
<dbReference type="OrthoDB" id="7276210at2"/>
<evidence type="ECO:0000313" key="4">
    <source>
        <dbReference type="EMBL" id="SHJ84505.1"/>
    </source>
</evidence>
<dbReference type="RefSeq" id="WP_139281377.1">
    <property type="nucleotide sequence ID" value="NZ_FQZF01000022.1"/>
</dbReference>
<dbReference type="SUPFAM" id="SSF47226">
    <property type="entry name" value="Histidine-containing phosphotransfer domain, HPT domain"/>
    <property type="match status" value="1"/>
</dbReference>
<evidence type="ECO:0000256" key="2">
    <source>
        <dbReference type="PROSITE-ProRule" id="PRU00110"/>
    </source>
</evidence>
<feature type="modified residue" description="Phosphohistidine" evidence="2">
    <location>
        <position position="56"/>
    </location>
</feature>
<dbReference type="InterPro" id="IPR008207">
    <property type="entry name" value="Sig_transdc_His_kin_Hpt_dom"/>
</dbReference>
<dbReference type="PROSITE" id="PS50894">
    <property type="entry name" value="HPT"/>
    <property type="match status" value="1"/>
</dbReference>
<gene>
    <name evidence="4" type="ORF">SAMN02745194_03525</name>
</gene>
<organism evidence="4 5">
    <name type="scientific">Muricoccus roseus</name>
    <dbReference type="NCBI Taxonomy" id="198092"/>
    <lineage>
        <taxon>Bacteria</taxon>
        <taxon>Pseudomonadati</taxon>
        <taxon>Pseudomonadota</taxon>
        <taxon>Alphaproteobacteria</taxon>
        <taxon>Acetobacterales</taxon>
        <taxon>Roseomonadaceae</taxon>
        <taxon>Muricoccus</taxon>
    </lineage>
</organism>
<reference evidence="4 5" key="1">
    <citation type="submission" date="2016-11" db="EMBL/GenBank/DDBJ databases">
        <authorList>
            <person name="Jaros S."/>
            <person name="Januszkiewicz K."/>
            <person name="Wedrychowicz H."/>
        </authorList>
    </citation>
    <scope>NUCLEOTIDE SEQUENCE [LARGE SCALE GENOMIC DNA]</scope>
    <source>
        <strain evidence="4 5">DSM 14916</strain>
    </source>
</reference>
<keyword evidence="2" id="KW-0597">Phosphoprotein</keyword>
<keyword evidence="5" id="KW-1185">Reference proteome</keyword>
<dbReference type="InterPro" id="IPR036641">
    <property type="entry name" value="HPT_dom_sf"/>
</dbReference>
<proteinExistence type="predicted"/>
<protein>
    <submittedName>
        <fullName evidence="4">Hpt domain-containing protein</fullName>
    </submittedName>
</protein>
<feature type="domain" description="HPt" evidence="3">
    <location>
        <begin position="17"/>
        <end position="107"/>
    </location>
</feature>
<sequence>MSAIDPDVAGQLAEDLPRDVFVSIIQSFEQDLARLVRQMVEAVHAGNTEEYRRAAHGLAGAAGSIGAKTLEALARQAMRSDDRTPAQQMILGIGEAAKVALAELAALAAPPEEGGGRG</sequence>
<evidence type="ECO:0000313" key="5">
    <source>
        <dbReference type="Proteomes" id="UP000184387"/>
    </source>
</evidence>
<accession>A0A1M6MLY0</accession>
<dbReference type="GO" id="GO:0000160">
    <property type="term" value="P:phosphorelay signal transduction system"/>
    <property type="evidence" value="ECO:0007669"/>
    <property type="project" value="UniProtKB-KW"/>
</dbReference>
<keyword evidence="1" id="KW-0902">Two-component regulatory system</keyword>
<evidence type="ECO:0000259" key="3">
    <source>
        <dbReference type="PROSITE" id="PS50894"/>
    </source>
</evidence>
<dbReference type="STRING" id="198092.SAMN02745194_03525"/>
<name>A0A1M6MLY0_9PROT</name>
<dbReference type="AlphaFoldDB" id="A0A1M6MLY0"/>
<dbReference type="GO" id="GO:0004672">
    <property type="term" value="F:protein kinase activity"/>
    <property type="evidence" value="ECO:0007669"/>
    <property type="project" value="UniProtKB-ARBA"/>
</dbReference>